<evidence type="ECO:0000256" key="1">
    <source>
        <dbReference type="ARBA" id="ARBA00023015"/>
    </source>
</evidence>
<keyword evidence="2" id="KW-0238">DNA-binding</keyword>
<dbReference type="RefSeq" id="WP_204804241.1">
    <property type="nucleotide sequence ID" value="NZ_JACSNS010000038.1"/>
</dbReference>
<dbReference type="PROSITE" id="PS01117">
    <property type="entry name" value="HTH_MARR_1"/>
    <property type="match status" value="1"/>
</dbReference>
<dbReference type="PRINTS" id="PR00598">
    <property type="entry name" value="HTHMARR"/>
</dbReference>
<sequence>MKVNSTRLLWVVQQFRRYYDRQFTDLLARSGLTMREMDVILFLTNNPGHDTARDVTELRGLSKSQVSAAVDLLAERGLLDRLPDRADRRVVHLALTEAGAALARQGRQIQSACLEKLFSGLTPAETDRFQQLLEKVLTGAETQLREGANT</sequence>
<proteinExistence type="predicted"/>
<dbReference type="Pfam" id="PF12802">
    <property type="entry name" value="MarR_2"/>
    <property type="match status" value="1"/>
</dbReference>
<feature type="domain" description="HTH marR-type" evidence="4">
    <location>
        <begin position="5"/>
        <end position="138"/>
    </location>
</feature>
<evidence type="ECO:0000313" key="6">
    <source>
        <dbReference type="Proteomes" id="UP000719500"/>
    </source>
</evidence>
<dbReference type="SMART" id="SM00347">
    <property type="entry name" value="HTH_MARR"/>
    <property type="match status" value="1"/>
</dbReference>
<organism evidence="5 6">
    <name type="scientific">Oscillibacter valericigenes</name>
    <dbReference type="NCBI Taxonomy" id="351091"/>
    <lineage>
        <taxon>Bacteria</taxon>
        <taxon>Bacillati</taxon>
        <taxon>Bacillota</taxon>
        <taxon>Clostridia</taxon>
        <taxon>Eubacteriales</taxon>
        <taxon>Oscillospiraceae</taxon>
        <taxon>Oscillibacter</taxon>
    </lineage>
</organism>
<dbReference type="PROSITE" id="PS50995">
    <property type="entry name" value="HTH_MARR_2"/>
    <property type="match status" value="1"/>
</dbReference>
<dbReference type="Proteomes" id="UP000719500">
    <property type="component" value="Unassembled WGS sequence"/>
</dbReference>
<dbReference type="PANTHER" id="PTHR42756:SF1">
    <property type="entry name" value="TRANSCRIPTIONAL REPRESSOR OF EMRAB OPERON"/>
    <property type="match status" value="1"/>
</dbReference>
<dbReference type="InterPro" id="IPR000835">
    <property type="entry name" value="HTH_MarR-typ"/>
</dbReference>
<keyword evidence="3" id="KW-0804">Transcription</keyword>
<gene>
    <name evidence="5" type="ORF">H9X91_08315</name>
</gene>
<protein>
    <submittedName>
        <fullName evidence="5">MarR family transcriptional regulator</fullName>
    </submittedName>
</protein>
<keyword evidence="6" id="KW-1185">Reference proteome</keyword>
<dbReference type="InterPro" id="IPR023187">
    <property type="entry name" value="Tscrpt_reg_MarR-type_CS"/>
</dbReference>
<accession>A0ABS2FVS3</accession>
<evidence type="ECO:0000313" key="5">
    <source>
        <dbReference type="EMBL" id="MBM6851438.1"/>
    </source>
</evidence>
<name>A0ABS2FVS3_9FIRM</name>
<dbReference type="InterPro" id="IPR036390">
    <property type="entry name" value="WH_DNA-bd_sf"/>
</dbReference>
<dbReference type="PANTHER" id="PTHR42756">
    <property type="entry name" value="TRANSCRIPTIONAL REGULATOR, MARR"/>
    <property type="match status" value="1"/>
</dbReference>
<dbReference type="SUPFAM" id="SSF46785">
    <property type="entry name" value="Winged helix' DNA-binding domain"/>
    <property type="match status" value="1"/>
</dbReference>
<keyword evidence="1" id="KW-0805">Transcription regulation</keyword>
<dbReference type="InterPro" id="IPR036388">
    <property type="entry name" value="WH-like_DNA-bd_sf"/>
</dbReference>
<dbReference type="Gene3D" id="1.10.10.10">
    <property type="entry name" value="Winged helix-like DNA-binding domain superfamily/Winged helix DNA-binding domain"/>
    <property type="match status" value="1"/>
</dbReference>
<dbReference type="EMBL" id="JACSNX010000010">
    <property type="protein sequence ID" value="MBM6851438.1"/>
    <property type="molecule type" value="Genomic_DNA"/>
</dbReference>
<reference evidence="5 6" key="1">
    <citation type="journal article" date="2021" name="Sci. Rep.">
        <title>The distribution of antibiotic resistance genes in chicken gut microbiota commensals.</title>
        <authorList>
            <person name="Juricova H."/>
            <person name="Matiasovicova J."/>
            <person name="Kubasova T."/>
            <person name="Cejkova D."/>
            <person name="Rychlik I."/>
        </authorList>
    </citation>
    <scope>NUCLEOTIDE SEQUENCE [LARGE SCALE GENOMIC DNA]</scope>
    <source>
        <strain evidence="5 6">An411</strain>
    </source>
</reference>
<comment type="caution">
    <text evidence="5">The sequence shown here is derived from an EMBL/GenBank/DDBJ whole genome shotgun (WGS) entry which is preliminary data.</text>
</comment>
<evidence type="ECO:0000259" key="4">
    <source>
        <dbReference type="PROSITE" id="PS50995"/>
    </source>
</evidence>
<evidence type="ECO:0000256" key="3">
    <source>
        <dbReference type="ARBA" id="ARBA00023163"/>
    </source>
</evidence>
<evidence type="ECO:0000256" key="2">
    <source>
        <dbReference type="ARBA" id="ARBA00023125"/>
    </source>
</evidence>